<evidence type="ECO:0000256" key="4">
    <source>
        <dbReference type="RuleBase" id="RU000509"/>
    </source>
</evidence>
<feature type="non-terminal residue" evidence="5">
    <location>
        <position position="108"/>
    </location>
</feature>
<dbReference type="GO" id="GO:0000272">
    <property type="term" value="P:polysaccharide catabolic process"/>
    <property type="evidence" value="ECO:0007669"/>
    <property type="project" value="UniProtKB-KW"/>
</dbReference>
<keyword evidence="6" id="KW-1185">Reference proteome</keyword>
<accession>D7MYD6</accession>
<keyword evidence="3 4" id="KW-0624">Polysaccharide degradation</keyword>
<dbReference type="GO" id="GO:0016161">
    <property type="term" value="F:beta-amylase activity"/>
    <property type="evidence" value="ECO:0007669"/>
    <property type="project" value="InterPro"/>
</dbReference>
<dbReference type="Gramene" id="Al_scaffold_0962_2">
    <property type="protein sequence ID" value="Al_scaffold_0962_2"/>
    <property type="gene ID" value="Al_scaffold_0962_2"/>
</dbReference>
<name>D7MYD6_ARALL</name>
<dbReference type="EMBL" id="GL349315">
    <property type="protein sequence ID" value="EFH38448.1"/>
    <property type="molecule type" value="Genomic_DNA"/>
</dbReference>
<evidence type="ECO:0000256" key="3">
    <source>
        <dbReference type="ARBA" id="ARBA00023326"/>
    </source>
</evidence>
<evidence type="ECO:0000313" key="5">
    <source>
        <dbReference type="EMBL" id="EFH38448.1"/>
    </source>
</evidence>
<reference evidence="6" key="1">
    <citation type="journal article" date="2011" name="Nat. Genet.">
        <title>The Arabidopsis lyrata genome sequence and the basis of rapid genome size change.</title>
        <authorList>
            <person name="Hu T.T."/>
            <person name="Pattyn P."/>
            <person name="Bakker E.G."/>
            <person name="Cao J."/>
            <person name="Cheng J.-F."/>
            <person name="Clark R.M."/>
            <person name="Fahlgren N."/>
            <person name="Fawcett J.A."/>
            <person name="Grimwood J."/>
            <person name="Gundlach H."/>
            <person name="Haberer G."/>
            <person name="Hollister J.D."/>
            <person name="Ossowski S."/>
            <person name="Ottilar R.P."/>
            <person name="Salamov A.A."/>
            <person name="Schneeberger K."/>
            <person name="Spannagl M."/>
            <person name="Wang X."/>
            <person name="Yang L."/>
            <person name="Nasrallah M.E."/>
            <person name="Bergelson J."/>
            <person name="Carrington J.C."/>
            <person name="Gaut B.S."/>
            <person name="Schmutz J."/>
            <person name="Mayer K.F.X."/>
            <person name="Van de Peer Y."/>
            <person name="Grigoriev I.V."/>
            <person name="Nordborg M."/>
            <person name="Weigel D."/>
            <person name="Guo Y.-L."/>
        </authorList>
    </citation>
    <scope>NUCLEOTIDE SEQUENCE [LARGE SCALE GENOMIC DNA]</scope>
    <source>
        <strain evidence="6">cv. MN47</strain>
    </source>
</reference>
<dbReference type="InterPro" id="IPR001554">
    <property type="entry name" value="Glyco_hydro_14"/>
</dbReference>
<organism evidence="6">
    <name type="scientific">Arabidopsis lyrata subsp. lyrata</name>
    <name type="common">Lyre-leaved rock-cress</name>
    <dbReference type="NCBI Taxonomy" id="81972"/>
    <lineage>
        <taxon>Eukaryota</taxon>
        <taxon>Viridiplantae</taxon>
        <taxon>Streptophyta</taxon>
        <taxon>Embryophyta</taxon>
        <taxon>Tracheophyta</taxon>
        <taxon>Spermatophyta</taxon>
        <taxon>Magnoliopsida</taxon>
        <taxon>eudicotyledons</taxon>
        <taxon>Gunneridae</taxon>
        <taxon>Pentapetalae</taxon>
        <taxon>rosids</taxon>
        <taxon>malvids</taxon>
        <taxon>Brassicales</taxon>
        <taxon>Brassicaceae</taxon>
        <taxon>Camelineae</taxon>
        <taxon>Arabidopsis</taxon>
    </lineage>
</organism>
<dbReference type="AlphaFoldDB" id="D7MYD6"/>
<keyword evidence="2 4" id="KW-0119">Carbohydrate metabolism</keyword>
<dbReference type="OrthoDB" id="1747554at2759"/>
<dbReference type="InterPro" id="IPR017853">
    <property type="entry name" value="GH"/>
</dbReference>
<keyword evidence="4" id="KW-0326">Glycosidase</keyword>
<dbReference type="STRING" id="81972.D7MYD6"/>
<protein>
    <recommendedName>
        <fullName evidence="4">Beta-amylase</fullName>
        <ecNumber evidence="4">3.2.1.2</ecNumber>
    </recommendedName>
</protein>
<dbReference type="EC" id="3.2.1.2" evidence="4"/>
<evidence type="ECO:0000256" key="1">
    <source>
        <dbReference type="ARBA" id="ARBA00005652"/>
    </source>
</evidence>
<dbReference type="Proteomes" id="UP000008694">
    <property type="component" value="Unassembled WGS sequence"/>
</dbReference>
<gene>
    <name evidence="5" type="ORF">ARALYDRAFT_655286</name>
</gene>
<sequence length="108" mass="11888">TRRRNEINLCFSQCSIICEAVVSDKSPFLKSTPRRTRSLESVRFYVALPLDTVSDCNTVNHTKAIAAGLKALKLLGVEGVDLPIFWGVAETESPGNNQWSGYLAIAEM</sequence>
<comment type="catalytic activity">
    <reaction evidence="4">
        <text>Hydrolysis of (1-&gt;4)-alpha-D-glucosidic linkages in polysaccharides so as to remove successive maltose units from the non-reducing ends of the chains.</text>
        <dbReference type="EC" id="3.2.1.2"/>
    </reaction>
</comment>
<dbReference type="eggNOG" id="ENOG502QPTU">
    <property type="taxonomic scope" value="Eukaryota"/>
</dbReference>
<keyword evidence="4" id="KW-0378">Hydrolase</keyword>
<feature type="non-terminal residue" evidence="5">
    <location>
        <position position="1"/>
    </location>
</feature>
<dbReference type="SUPFAM" id="SSF51445">
    <property type="entry name" value="(Trans)glycosidases"/>
    <property type="match status" value="1"/>
</dbReference>
<dbReference type="PANTHER" id="PTHR31352:SF3">
    <property type="entry name" value="INACTIVE BETA-AMYLASE 9"/>
    <property type="match status" value="1"/>
</dbReference>
<comment type="similarity">
    <text evidence="1 4">Belongs to the glycosyl hydrolase 14 family.</text>
</comment>
<proteinExistence type="inferred from homology"/>
<dbReference type="KEGG" id="aly:9298265"/>
<dbReference type="HOGENOM" id="CLU_2203687_0_0_1"/>
<dbReference type="Pfam" id="PF01373">
    <property type="entry name" value="Glyco_hydro_14"/>
    <property type="match status" value="1"/>
</dbReference>
<evidence type="ECO:0000256" key="2">
    <source>
        <dbReference type="ARBA" id="ARBA00023277"/>
    </source>
</evidence>
<dbReference type="Gene3D" id="3.20.20.80">
    <property type="entry name" value="Glycosidases"/>
    <property type="match status" value="1"/>
</dbReference>
<evidence type="ECO:0000313" key="6">
    <source>
        <dbReference type="Proteomes" id="UP000008694"/>
    </source>
</evidence>
<dbReference type="PANTHER" id="PTHR31352">
    <property type="entry name" value="BETA-AMYLASE 1, CHLOROPLASTIC"/>
    <property type="match status" value="1"/>
</dbReference>